<accession>A0A7H0I5B6</accession>
<dbReference type="KEGG" id="sgj:IAG43_34010"/>
<dbReference type="AlphaFoldDB" id="A0A7H0I5B6"/>
<dbReference type="EMBL" id="CP060827">
    <property type="protein sequence ID" value="QNP67982.1"/>
    <property type="molecule type" value="Genomic_DNA"/>
</dbReference>
<keyword evidence="3" id="KW-1185">Reference proteome</keyword>
<proteinExistence type="predicted"/>
<gene>
    <name evidence="2" type="ORF">IAG43_34010</name>
</gene>
<dbReference type="RefSeq" id="WP_187745025.1">
    <property type="nucleotide sequence ID" value="NZ_CP060827.1"/>
</dbReference>
<keyword evidence="1" id="KW-0472">Membrane</keyword>
<reference evidence="2 3" key="1">
    <citation type="submission" date="2020-08" db="EMBL/GenBank/DDBJ databases">
        <title>A novel species.</title>
        <authorList>
            <person name="Gao J."/>
        </authorList>
    </citation>
    <scope>NUCLEOTIDE SEQUENCE [LARGE SCALE GENOMIC DNA]</scope>
    <source>
        <strain evidence="2 3">CRPJ-33</strain>
        <plasmid evidence="2 3">unnamed3</plasmid>
    </source>
</reference>
<evidence type="ECO:0000313" key="2">
    <source>
        <dbReference type="EMBL" id="QNP67982.1"/>
    </source>
</evidence>
<feature type="transmembrane region" description="Helical" evidence="1">
    <location>
        <begin position="12"/>
        <end position="28"/>
    </location>
</feature>
<evidence type="ECO:0000256" key="1">
    <source>
        <dbReference type="SAM" id="Phobius"/>
    </source>
</evidence>
<protein>
    <submittedName>
        <fullName evidence="2">Uncharacterized protein</fullName>
    </submittedName>
</protein>
<keyword evidence="1" id="KW-1133">Transmembrane helix</keyword>
<sequence length="54" mass="5661">MQAALPLSWNTTAPWLLVVTIIVIVISLQPDSATIGSCTALLLGAAEAQRRLTA</sequence>
<geneLocation type="plasmid" evidence="2 3">
    <name>unnamed3</name>
</geneLocation>
<name>A0A7H0I5B6_9ACTN</name>
<keyword evidence="2" id="KW-0614">Plasmid</keyword>
<evidence type="ECO:0000313" key="3">
    <source>
        <dbReference type="Proteomes" id="UP000516230"/>
    </source>
</evidence>
<dbReference type="Proteomes" id="UP000516230">
    <property type="component" value="Plasmid unnamed3"/>
</dbReference>
<keyword evidence="1" id="KW-0812">Transmembrane</keyword>
<organism evidence="2 3">
    <name type="scientific">Streptomyces genisteinicus</name>
    <dbReference type="NCBI Taxonomy" id="2768068"/>
    <lineage>
        <taxon>Bacteria</taxon>
        <taxon>Bacillati</taxon>
        <taxon>Actinomycetota</taxon>
        <taxon>Actinomycetes</taxon>
        <taxon>Kitasatosporales</taxon>
        <taxon>Streptomycetaceae</taxon>
        <taxon>Streptomyces</taxon>
    </lineage>
</organism>